<evidence type="ECO:0000256" key="1">
    <source>
        <dbReference type="ARBA" id="ARBA00022618"/>
    </source>
</evidence>
<dbReference type="Pfam" id="PF02984">
    <property type="entry name" value="Cyclin_C"/>
    <property type="match status" value="1"/>
</dbReference>
<dbReference type="SMART" id="SM00385">
    <property type="entry name" value="CYCLIN"/>
    <property type="match status" value="1"/>
</dbReference>
<feature type="domain" description="Cyclin-like" evidence="6">
    <location>
        <begin position="64"/>
        <end position="148"/>
    </location>
</feature>
<keyword evidence="3" id="KW-0131">Cell cycle</keyword>
<evidence type="ECO:0000313" key="8">
    <source>
        <dbReference type="EnsemblMetazoa" id="CLYHEMP009732.1"/>
    </source>
</evidence>
<dbReference type="GeneID" id="136803969"/>
<dbReference type="PANTHER" id="PTHR10177">
    <property type="entry name" value="CYCLINS"/>
    <property type="match status" value="1"/>
</dbReference>
<dbReference type="Proteomes" id="UP000594262">
    <property type="component" value="Unplaced"/>
</dbReference>
<evidence type="ECO:0000259" key="6">
    <source>
        <dbReference type="SMART" id="SM00385"/>
    </source>
</evidence>
<dbReference type="Pfam" id="PF00134">
    <property type="entry name" value="Cyclin_N"/>
    <property type="match status" value="1"/>
</dbReference>
<sequence>MDLMCNEGSASSSVQRTYLDKNLIKDGRVLDRLLKIEDHYIPRCDYFKIVQKEIKPFMRKLVVTWMFEVCEESKCEDDVFPLAVNLLDRFLSIVSIRKTQLQLLGTSCMFIASKLKETIPLTAEKLVIYTDNSIKLEELLDWEILILNKLRWDIAAIVPNDFLEFLFSRITVPECLEKDYILKHCHTYIALCCIDFLFTNLNSPSMIAAAAICATFQNLRYQFGSFCPSNYELIQRLTEITGVDEDCLVECRQRMDQVIRTHMNNDNNSNADTSKLEQQKHLENTPQQPVTPTDIQDVAF</sequence>
<dbReference type="InterPro" id="IPR036915">
    <property type="entry name" value="Cyclin-like_sf"/>
</dbReference>
<feature type="region of interest" description="Disordered" evidence="5">
    <location>
        <begin position="280"/>
        <end position="300"/>
    </location>
</feature>
<feature type="compositionally biased region" description="Polar residues" evidence="5">
    <location>
        <begin position="284"/>
        <end position="294"/>
    </location>
</feature>
<dbReference type="OrthoDB" id="306099at2759"/>
<proteinExistence type="inferred from homology"/>
<dbReference type="GO" id="GO:0051301">
    <property type="term" value="P:cell division"/>
    <property type="evidence" value="ECO:0007669"/>
    <property type="project" value="UniProtKB-KW"/>
</dbReference>
<evidence type="ECO:0000256" key="4">
    <source>
        <dbReference type="RuleBase" id="RU000383"/>
    </source>
</evidence>
<dbReference type="CDD" id="cd20515">
    <property type="entry name" value="CYCLIN_CCND_rpt1"/>
    <property type="match status" value="1"/>
</dbReference>
<dbReference type="RefSeq" id="XP_066916799.1">
    <property type="nucleotide sequence ID" value="XM_067060698.1"/>
</dbReference>
<keyword evidence="2 4" id="KW-0195">Cyclin</keyword>
<dbReference type="InterPro" id="IPR006671">
    <property type="entry name" value="Cyclin_N"/>
</dbReference>
<dbReference type="FunFam" id="1.10.472.10:FF:000003">
    <property type="entry name" value="G1/S-specific cyclin-D2"/>
    <property type="match status" value="1"/>
</dbReference>
<keyword evidence="9" id="KW-1185">Reference proteome</keyword>
<dbReference type="InterPro" id="IPR013763">
    <property type="entry name" value="Cyclin-like_dom"/>
</dbReference>
<dbReference type="EnsemblMetazoa" id="CLYHEMT009732.1">
    <property type="protein sequence ID" value="CLYHEMP009732.1"/>
    <property type="gene ID" value="CLYHEMG009732"/>
</dbReference>
<evidence type="ECO:0000256" key="3">
    <source>
        <dbReference type="ARBA" id="ARBA00023306"/>
    </source>
</evidence>
<dbReference type="InterPro" id="IPR004367">
    <property type="entry name" value="Cyclin_C-dom"/>
</dbReference>
<accession>A0A7M5UEY8</accession>
<dbReference type="AlphaFoldDB" id="A0A7M5UEY8"/>
<feature type="domain" description="Cyclin C-terminal" evidence="7">
    <location>
        <begin position="157"/>
        <end position="288"/>
    </location>
</feature>
<dbReference type="Gene3D" id="1.10.472.10">
    <property type="entry name" value="Cyclin-like"/>
    <property type="match status" value="2"/>
</dbReference>
<dbReference type="PROSITE" id="PS00292">
    <property type="entry name" value="CYCLINS"/>
    <property type="match status" value="1"/>
</dbReference>
<dbReference type="SUPFAM" id="SSF47954">
    <property type="entry name" value="Cyclin-like"/>
    <property type="match status" value="2"/>
</dbReference>
<dbReference type="CDD" id="cd20516">
    <property type="entry name" value="CYCLIN_CCND_rpt2"/>
    <property type="match status" value="1"/>
</dbReference>
<dbReference type="SMART" id="SM01332">
    <property type="entry name" value="Cyclin_C"/>
    <property type="match status" value="1"/>
</dbReference>
<keyword evidence="1" id="KW-0132">Cell division</keyword>
<name>A0A7M5UEY8_9CNID</name>
<evidence type="ECO:0000256" key="2">
    <source>
        <dbReference type="ARBA" id="ARBA00023127"/>
    </source>
</evidence>
<dbReference type="InterPro" id="IPR048258">
    <property type="entry name" value="Cyclins_cyclin-box"/>
</dbReference>
<comment type="similarity">
    <text evidence="4">Belongs to the cyclin family.</text>
</comment>
<dbReference type="InterPro" id="IPR039361">
    <property type="entry name" value="Cyclin"/>
</dbReference>
<evidence type="ECO:0000313" key="9">
    <source>
        <dbReference type="Proteomes" id="UP000594262"/>
    </source>
</evidence>
<evidence type="ECO:0000259" key="7">
    <source>
        <dbReference type="SMART" id="SM01332"/>
    </source>
</evidence>
<evidence type="ECO:0000256" key="5">
    <source>
        <dbReference type="SAM" id="MobiDB-lite"/>
    </source>
</evidence>
<protein>
    <submittedName>
        <fullName evidence="8">Uncharacterized protein</fullName>
    </submittedName>
</protein>
<reference evidence="8" key="1">
    <citation type="submission" date="2021-01" db="UniProtKB">
        <authorList>
            <consortium name="EnsemblMetazoa"/>
        </authorList>
    </citation>
    <scope>IDENTIFICATION</scope>
</reference>
<organism evidence="8 9">
    <name type="scientific">Clytia hemisphaerica</name>
    <dbReference type="NCBI Taxonomy" id="252671"/>
    <lineage>
        <taxon>Eukaryota</taxon>
        <taxon>Metazoa</taxon>
        <taxon>Cnidaria</taxon>
        <taxon>Hydrozoa</taxon>
        <taxon>Hydroidolina</taxon>
        <taxon>Leptothecata</taxon>
        <taxon>Obeliida</taxon>
        <taxon>Clytiidae</taxon>
        <taxon>Clytia</taxon>
    </lineage>
</organism>